<dbReference type="EMBL" id="UYSU01002017">
    <property type="protein sequence ID" value="VDL87238.1"/>
    <property type="molecule type" value="Genomic_DNA"/>
</dbReference>
<evidence type="ECO:0000313" key="3">
    <source>
        <dbReference type="WBParaSite" id="SSLN_0000129101-mRNA-1"/>
    </source>
</evidence>
<proteinExistence type="predicted"/>
<gene>
    <name evidence="1" type="ORF">SSLN_LOCUS1242</name>
</gene>
<protein>
    <submittedName>
        <fullName evidence="3">Secreted protein</fullName>
    </submittedName>
</protein>
<dbReference type="AlphaFoldDB" id="A0A183SAJ4"/>
<dbReference type="WBParaSite" id="SSLN_0000129101-mRNA-1">
    <property type="protein sequence ID" value="SSLN_0000129101-mRNA-1"/>
    <property type="gene ID" value="SSLN_0000129101"/>
</dbReference>
<name>A0A183SAJ4_SCHSO</name>
<reference evidence="3" key="1">
    <citation type="submission" date="2016-06" db="UniProtKB">
        <authorList>
            <consortium name="WormBaseParasite"/>
        </authorList>
    </citation>
    <scope>IDENTIFICATION</scope>
</reference>
<reference evidence="1 2" key="2">
    <citation type="submission" date="2018-11" db="EMBL/GenBank/DDBJ databases">
        <authorList>
            <consortium name="Pathogen Informatics"/>
        </authorList>
    </citation>
    <scope>NUCLEOTIDE SEQUENCE [LARGE SCALE GENOMIC DNA]</scope>
    <source>
        <strain evidence="1 2">NST_G2</strain>
    </source>
</reference>
<sequence>MVFAAVNRLPGVDCTRNFDDRGGFLCFHHLVGGLSNQQCESHVRISGTSTMTFASSMVLFSFDAKRTDEAHNGFP</sequence>
<accession>A0A183SAJ4</accession>
<dbReference type="Proteomes" id="UP000275846">
    <property type="component" value="Unassembled WGS sequence"/>
</dbReference>
<keyword evidence="2" id="KW-1185">Reference proteome</keyword>
<evidence type="ECO:0000313" key="1">
    <source>
        <dbReference type="EMBL" id="VDL87238.1"/>
    </source>
</evidence>
<evidence type="ECO:0000313" key="2">
    <source>
        <dbReference type="Proteomes" id="UP000275846"/>
    </source>
</evidence>
<organism evidence="3">
    <name type="scientific">Schistocephalus solidus</name>
    <name type="common">Tapeworm</name>
    <dbReference type="NCBI Taxonomy" id="70667"/>
    <lineage>
        <taxon>Eukaryota</taxon>
        <taxon>Metazoa</taxon>
        <taxon>Spiralia</taxon>
        <taxon>Lophotrochozoa</taxon>
        <taxon>Platyhelminthes</taxon>
        <taxon>Cestoda</taxon>
        <taxon>Eucestoda</taxon>
        <taxon>Diphyllobothriidea</taxon>
        <taxon>Diphyllobothriidae</taxon>
        <taxon>Schistocephalus</taxon>
    </lineage>
</organism>